<reference evidence="3 4" key="1">
    <citation type="submission" date="2023-08" db="EMBL/GenBank/DDBJ databases">
        <title>Rhodoferax potami sp. nov. and Rhodoferax mekongensis sp. nov., isolated from the Mekong River in Thailand.</title>
        <authorList>
            <person name="Kitikhun S."/>
            <person name="Charoenyingcharoen P."/>
            <person name="Siriarchawattana P."/>
            <person name="Likhitrattanapisal S."/>
            <person name="Nilsakha T."/>
            <person name="Chanpet A."/>
            <person name="Rattanawaree P."/>
            <person name="Ingsriswang S."/>
        </authorList>
    </citation>
    <scope>NUCLEOTIDE SEQUENCE [LARGE SCALE GENOMIC DNA]</scope>
    <source>
        <strain evidence="3 4">TBRC 17660</strain>
    </source>
</reference>
<gene>
    <name evidence="3" type="ORF">RAE19_10250</name>
</gene>
<feature type="transmembrane region" description="Helical" evidence="1">
    <location>
        <begin position="378"/>
        <end position="399"/>
    </location>
</feature>
<dbReference type="Pfam" id="PF05226">
    <property type="entry name" value="CHASE2"/>
    <property type="match status" value="1"/>
</dbReference>
<feature type="transmembrane region" description="Helical" evidence="1">
    <location>
        <begin position="428"/>
        <end position="452"/>
    </location>
</feature>
<name>A0ABU3KMY4_9BURK</name>
<dbReference type="EMBL" id="JAVBIK010000001">
    <property type="protein sequence ID" value="MDT7519087.1"/>
    <property type="molecule type" value="Genomic_DNA"/>
</dbReference>
<evidence type="ECO:0000256" key="1">
    <source>
        <dbReference type="SAM" id="Phobius"/>
    </source>
</evidence>
<dbReference type="RefSeq" id="WP_313874789.1">
    <property type="nucleotide sequence ID" value="NZ_JAVBIK010000001.1"/>
</dbReference>
<accession>A0ABU3KMY4</accession>
<feature type="domain" description="Guanylate cyclase" evidence="2">
    <location>
        <begin position="494"/>
        <end position="626"/>
    </location>
</feature>
<dbReference type="SMART" id="SM00044">
    <property type="entry name" value="CYCc"/>
    <property type="match status" value="1"/>
</dbReference>
<keyword evidence="4" id="KW-1185">Reference proteome</keyword>
<dbReference type="EC" id="4.6.1.-" evidence="3"/>
<comment type="caution">
    <text evidence="3">The sequence shown here is derived from an EMBL/GenBank/DDBJ whole genome shotgun (WGS) entry which is preliminary data.</text>
</comment>
<dbReference type="CDD" id="cd07302">
    <property type="entry name" value="CHD"/>
    <property type="match status" value="1"/>
</dbReference>
<keyword evidence="1" id="KW-1133">Transmembrane helix</keyword>
<dbReference type="PROSITE" id="PS50125">
    <property type="entry name" value="GUANYLATE_CYCLASE_2"/>
    <property type="match status" value="1"/>
</dbReference>
<dbReference type="InterPro" id="IPR029787">
    <property type="entry name" value="Nucleotide_cyclase"/>
</dbReference>
<dbReference type="PANTHER" id="PTHR43081">
    <property type="entry name" value="ADENYLATE CYCLASE, TERMINAL-DIFFERENTIATION SPECIFIC-RELATED"/>
    <property type="match status" value="1"/>
</dbReference>
<keyword evidence="1" id="KW-0812">Transmembrane</keyword>
<sequence>MNSIYRHRARIAVTLVPFVFAVLHLLGALEIGALHRLDNLIYDARLRSTMPRTIDDRIVIVDVDEKSLAEIGRWPWSRAVLADLVDKLFDKHDVGLLGVDVVLAEPDTSSGLQHLRSLAANELKDNPAFAEQVDRLAPSLDFDARLATALTNRPVVLGYFFSDAPAFRSGGALPAAVFTGADLDGHSVMAPEWSAFGANLAVFSSATPLAGHTNSFTDADGVVRSLPLVARYGDAYYESLSLAMFRALTGAPQVKPSFSKESVLPKAYRGLESLELTKEGKSLVLPVDNRGGALISFRGPGGPAGGSFRYVSAVDVLNNTLPPGMLQNKIVLLGTTALGLFDMRVTPAGETYPGVETHASVLSSMLDGRLKVKPDYAFGYEFIMLLSAGLMLAFCLPLLSAFKAVLLSFAMLVVLVASNFWLYDEFGLALPLATSLAMTVTAFALNMSYGYFVESRSKRELANLFGTYVPPELVDEMVRDPDSYTMQATSRELTVMFCDMRGFTRMSESMEPIQLQSMLTDIFSRITTVIRANKGTIDKYMGDCVMAFWGAPVEAVDHAVLAVKCAVEIEHMLQTLNTEHRARGVPEIGVGIGINTGLMCVGDMGSEMRRSYTVIGDAVNLGSRLEGLTKIYGESIIVSETTKALIPELAWQELDKVRVKGKEQSVTIWTPWTQSSVSDAALSGELALWHEFLAHYRVQSWAAAERVLLNLLDVAGTKPLYSYYAARIASLKLLPFDPEWDGSTQFGST</sequence>
<dbReference type="GO" id="GO:0016829">
    <property type="term" value="F:lyase activity"/>
    <property type="evidence" value="ECO:0007669"/>
    <property type="project" value="UniProtKB-KW"/>
</dbReference>
<keyword evidence="3" id="KW-0456">Lyase</keyword>
<dbReference type="SUPFAM" id="SSF55073">
    <property type="entry name" value="Nucleotide cyclase"/>
    <property type="match status" value="1"/>
</dbReference>
<dbReference type="PANTHER" id="PTHR43081:SF1">
    <property type="entry name" value="ADENYLATE CYCLASE, TERMINAL-DIFFERENTIATION SPECIFIC"/>
    <property type="match status" value="1"/>
</dbReference>
<evidence type="ECO:0000313" key="3">
    <source>
        <dbReference type="EMBL" id="MDT7519087.1"/>
    </source>
</evidence>
<dbReference type="SMART" id="SM01080">
    <property type="entry name" value="CHASE2"/>
    <property type="match status" value="1"/>
</dbReference>
<evidence type="ECO:0000313" key="4">
    <source>
        <dbReference type="Proteomes" id="UP001321700"/>
    </source>
</evidence>
<dbReference type="Pfam" id="PF00211">
    <property type="entry name" value="Guanylate_cyc"/>
    <property type="match status" value="1"/>
</dbReference>
<organism evidence="3 4">
    <name type="scientific">Rhodoferax potami</name>
    <dbReference type="NCBI Taxonomy" id="3068338"/>
    <lineage>
        <taxon>Bacteria</taxon>
        <taxon>Pseudomonadati</taxon>
        <taxon>Pseudomonadota</taxon>
        <taxon>Betaproteobacteria</taxon>
        <taxon>Burkholderiales</taxon>
        <taxon>Comamonadaceae</taxon>
        <taxon>Rhodoferax</taxon>
    </lineage>
</organism>
<dbReference type="Gene3D" id="3.30.70.1230">
    <property type="entry name" value="Nucleotide cyclase"/>
    <property type="match status" value="1"/>
</dbReference>
<proteinExistence type="predicted"/>
<keyword evidence="1" id="KW-0472">Membrane</keyword>
<feature type="transmembrane region" description="Helical" evidence="1">
    <location>
        <begin position="404"/>
        <end position="422"/>
    </location>
</feature>
<dbReference type="InterPro" id="IPR007890">
    <property type="entry name" value="CHASE2"/>
</dbReference>
<protein>
    <submittedName>
        <fullName evidence="3">Adenylate/guanylate cyclase domain-containing protein</fullName>
        <ecNumber evidence="3">4.6.1.-</ecNumber>
    </submittedName>
</protein>
<dbReference type="Proteomes" id="UP001321700">
    <property type="component" value="Unassembled WGS sequence"/>
</dbReference>
<dbReference type="InterPro" id="IPR050697">
    <property type="entry name" value="Adenylyl/Guanylyl_Cyclase_3/4"/>
</dbReference>
<evidence type="ECO:0000259" key="2">
    <source>
        <dbReference type="PROSITE" id="PS50125"/>
    </source>
</evidence>
<dbReference type="InterPro" id="IPR001054">
    <property type="entry name" value="A/G_cyclase"/>
</dbReference>